<dbReference type="Proteomes" id="UP000326565">
    <property type="component" value="Unassembled WGS sequence"/>
</dbReference>
<evidence type="ECO:0000313" key="2">
    <source>
        <dbReference type="EMBL" id="KAB8071952.1"/>
    </source>
</evidence>
<organism evidence="2 3">
    <name type="scientific">Aspergillus leporis</name>
    <dbReference type="NCBI Taxonomy" id="41062"/>
    <lineage>
        <taxon>Eukaryota</taxon>
        <taxon>Fungi</taxon>
        <taxon>Dikarya</taxon>
        <taxon>Ascomycota</taxon>
        <taxon>Pezizomycotina</taxon>
        <taxon>Eurotiomycetes</taxon>
        <taxon>Eurotiomycetidae</taxon>
        <taxon>Eurotiales</taxon>
        <taxon>Aspergillaceae</taxon>
        <taxon>Aspergillus</taxon>
        <taxon>Aspergillus subgen. Circumdati</taxon>
    </lineage>
</organism>
<sequence length="205" mass="22902">MPFSPRLTGIRYKSQPELKPRQFTICRIQERDINGDEVGLPPRTGVVVDPIREPRVSARCHLNLFKRPPNYPRMRHRESPHQRKLHPYLKLAKWASPYGTVRGARMICATRMYMLVHLLITCAVGLMAAATGRGLAVWLMTVRPTISSMGGKDMDGDNAVQSLLCMDGCAYQYGTDDGSPSLAGDVLAHRLSWRQSALAFTIPAL</sequence>
<keyword evidence="3" id="KW-1185">Reference proteome</keyword>
<evidence type="ECO:0000256" key="1">
    <source>
        <dbReference type="SAM" id="Phobius"/>
    </source>
</evidence>
<gene>
    <name evidence="2" type="ORF">BDV29DRAFT_159014</name>
</gene>
<reference evidence="2 3" key="1">
    <citation type="submission" date="2019-04" db="EMBL/GenBank/DDBJ databases">
        <title>Friends and foes A comparative genomics study of 23 Aspergillus species from section Flavi.</title>
        <authorList>
            <consortium name="DOE Joint Genome Institute"/>
            <person name="Kjaerbolling I."/>
            <person name="Vesth T."/>
            <person name="Frisvad J.C."/>
            <person name="Nybo J.L."/>
            <person name="Theobald S."/>
            <person name="Kildgaard S."/>
            <person name="Isbrandt T."/>
            <person name="Kuo A."/>
            <person name="Sato A."/>
            <person name="Lyhne E.K."/>
            <person name="Kogle M.E."/>
            <person name="Wiebenga A."/>
            <person name="Kun R.S."/>
            <person name="Lubbers R.J."/>
            <person name="Makela M.R."/>
            <person name="Barry K."/>
            <person name="Chovatia M."/>
            <person name="Clum A."/>
            <person name="Daum C."/>
            <person name="Haridas S."/>
            <person name="He G."/>
            <person name="LaButti K."/>
            <person name="Lipzen A."/>
            <person name="Mondo S."/>
            <person name="Riley R."/>
            <person name="Salamov A."/>
            <person name="Simmons B.A."/>
            <person name="Magnuson J.K."/>
            <person name="Henrissat B."/>
            <person name="Mortensen U.H."/>
            <person name="Larsen T.O."/>
            <person name="Devries R.P."/>
            <person name="Grigoriev I.V."/>
            <person name="Machida M."/>
            <person name="Baker S.E."/>
            <person name="Andersen M.R."/>
        </authorList>
    </citation>
    <scope>NUCLEOTIDE SEQUENCE [LARGE SCALE GENOMIC DNA]</scope>
    <source>
        <strain evidence="2 3">CBS 151.66</strain>
    </source>
</reference>
<keyword evidence="1" id="KW-0472">Membrane</keyword>
<keyword evidence="1" id="KW-1133">Transmembrane helix</keyword>
<name>A0A5N5WY18_9EURO</name>
<accession>A0A5N5WY18</accession>
<keyword evidence="1" id="KW-0812">Transmembrane</keyword>
<dbReference type="EMBL" id="ML732259">
    <property type="protein sequence ID" value="KAB8071952.1"/>
    <property type="molecule type" value="Genomic_DNA"/>
</dbReference>
<dbReference type="OrthoDB" id="2958197at2759"/>
<protein>
    <submittedName>
        <fullName evidence="2">Uncharacterized protein</fullName>
    </submittedName>
</protein>
<dbReference type="AlphaFoldDB" id="A0A5N5WY18"/>
<proteinExistence type="predicted"/>
<feature type="transmembrane region" description="Helical" evidence="1">
    <location>
        <begin position="115"/>
        <end position="140"/>
    </location>
</feature>
<evidence type="ECO:0000313" key="3">
    <source>
        <dbReference type="Proteomes" id="UP000326565"/>
    </source>
</evidence>